<dbReference type="EMBL" id="LXQD01000293">
    <property type="protein sequence ID" value="RCJ29458.1"/>
    <property type="molecule type" value="Genomic_DNA"/>
</dbReference>
<sequence length="60" mass="6929">MRLKILILATTKFNAFILICFENREWGVEIEKRVRAKASLWARGKGEEGKELNKVLPLSL</sequence>
<evidence type="ECO:0000313" key="1">
    <source>
        <dbReference type="EMBL" id="RCJ29458.1"/>
    </source>
</evidence>
<keyword evidence="2" id="KW-1185">Reference proteome</keyword>
<evidence type="ECO:0000313" key="2">
    <source>
        <dbReference type="Proteomes" id="UP000252107"/>
    </source>
</evidence>
<accession>A0A367QZ12</accession>
<dbReference type="AlphaFoldDB" id="A0A367QZ12"/>
<reference evidence="1" key="1">
    <citation type="submission" date="2016-04" db="EMBL/GenBank/DDBJ databases">
        <authorList>
            <person name="Tabuchi Yagui T.R."/>
        </authorList>
    </citation>
    <scope>NUCLEOTIDE SEQUENCE [LARGE SCALE GENOMIC DNA]</scope>
    <source>
        <strain evidence="1">NIES-26</strain>
    </source>
</reference>
<dbReference type="Proteomes" id="UP000252107">
    <property type="component" value="Unassembled WGS sequence"/>
</dbReference>
<protein>
    <submittedName>
        <fullName evidence="1">Uncharacterized protein</fullName>
    </submittedName>
</protein>
<organism evidence="1 2">
    <name type="scientific">Nostoc minutum NIES-26</name>
    <dbReference type="NCBI Taxonomy" id="1844469"/>
    <lineage>
        <taxon>Bacteria</taxon>
        <taxon>Bacillati</taxon>
        <taxon>Cyanobacteriota</taxon>
        <taxon>Cyanophyceae</taxon>
        <taxon>Nostocales</taxon>
        <taxon>Nostocaceae</taxon>
        <taxon>Nostoc</taxon>
    </lineage>
</organism>
<comment type="caution">
    <text evidence="1">The sequence shown here is derived from an EMBL/GenBank/DDBJ whole genome shotgun (WGS) entry which is preliminary data.</text>
</comment>
<name>A0A367QZ12_9NOSO</name>
<proteinExistence type="predicted"/>
<gene>
    <name evidence="1" type="ORF">A6770_22280</name>
</gene>